<accession>A0A348G482</accession>
<sequence>MVNPIFGEAGTTIFEAMSRLAAETGAVNLGQGFPEGLEPPEVVEAASRAMREGPHQYPSMMGLPALRQAVAASSKRWLGLDVDWEREVLVTSGATEALADAFFALLNAGDEVLVFEPAYDSYMPIIRRAGAVPVPIRLTPPDWNLPRAEIAAAITPRTRALVLNTPMNPIGKVFSAEELRLLADLMLEHDLVAISDEVYEHLVFDGRRHQTLFALPEVRDRVVRIGSAGKTFSVTGWKVGYVTADARLLGPIARAHQYVTFTTPPALQAAVAFGLNLPDAYFDGLRADLARRRDQLGAGLRAAGFEMAEVAGTYFAVAPIEGLDAEGDDLAFCRRLAIEAGVAAVPLSSFYGARDVRSHIRFCFAKTEATLAEAMRRLARWRETAKLRPAS</sequence>
<dbReference type="CDD" id="cd00609">
    <property type="entry name" value="AAT_like"/>
    <property type="match status" value="1"/>
</dbReference>
<dbReference type="AlphaFoldDB" id="A0A348G482"/>
<evidence type="ECO:0000256" key="1">
    <source>
        <dbReference type="ARBA" id="ARBA00001933"/>
    </source>
</evidence>
<dbReference type="OrthoDB" id="9763453at2"/>
<evidence type="ECO:0000256" key="3">
    <source>
        <dbReference type="ARBA" id="ARBA00022576"/>
    </source>
</evidence>
<proteinExistence type="inferred from homology"/>
<comment type="similarity">
    <text evidence="2">Belongs to the class-I pyridoxal-phosphate-dependent aminotransferase family.</text>
</comment>
<organism evidence="7 8">
    <name type="scientific">Blastochloris tepida</name>
    <dbReference type="NCBI Taxonomy" id="2233851"/>
    <lineage>
        <taxon>Bacteria</taxon>
        <taxon>Pseudomonadati</taxon>
        <taxon>Pseudomonadota</taxon>
        <taxon>Alphaproteobacteria</taxon>
        <taxon>Hyphomicrobiales</taxon>
        <taxon>Blastochloridaceae</taxon>
        <taxon>Blastochloris</taxon>
    </lineage>
</organism>
<evidence type="ECO:0000259" key="6">
    <source>
        <dbReference type="Pfam" id="PF00155"/>
    </source>
</evidence>
<dbReference type="PANTHER" id="PTHR43807:SF20">
    <property type="entry name" value="FI04487P"/>
    <property type="match status" value="1"/>
</dbReference>
<dbReference type="GO" id="GO:0030170">
    <property type="term" value="F:pyridoxal phosphate binding"/>
    <property type="evidence" value="ECO:0007669"/>
    <property type="project" value="InterPro"/>
</dbReference>
<protein>
    <submittedName>
        <fullName evidence="7">Aminotransferase</fullName>
    </submittedName>
</protein>
<dbReference type="Gene3D" id="3.40.640.10">
    <property type="entry name" value="Type I PLP-dependent aspartate aminotransferase-like (Major domain)"/>
    <property type="match status" value="1"/>
</dbReference>
<dbReference type="EMBL" id="AP018907">
    <property type="protein sequence ID" value="BBF94365.1"/>
    <property type="molecule type" value="Genomic_DNA"/>
</dbReference>
<name>A0A348G482_9HYPH</name>
<reference evidence="7 8" key="1">
    <citation type="submission" date="2018-08" db="EMBL/GenBank/DDBJ databases">
        <title>Complete genome sequencing of Blastochloris tepida GI.</title>
        <authorList>
            <person name="Tsukatani Y."/>
            <person name="Mori H."/>
        </authorList>
    </citation>
    <scope>NUCLEOTIDE SEQUENCE [LARGE SCALE GENOMIC DNA]</scope>
    <source>
        <strain evidence="7 8">GI</strain>
    </source>
</reference>
<evidence type="ECO:0000256" key="4">
    <source>
        <dbReference type="ARBA" id="ARBA00022679"/>
    </source>
</evidence>
<dbReference type="Gene3D" id="3.90.1150.10">
    <property type="entry name" value="Aspartate Aminotransferase, domain 1"/>
    <property type="match status" value="1"/>
</dbReference>
<feature type="domain" description="Aminotransferase class I/classII large" evidence="6">
    <location>
        <begin position="27"/>
        <end position="378"/>
    </location>
</feature>
<evidence type="ECO:0000313" key="7">
    <source>
        <dbReference type="EMBL" id="BBF94365.1"/>
    </source>
</evidence>
<gene>
    <name evidence="7" type="ORF">BLTE_30500</name>
</gene>
<dbReference type="InterPro" id="IPR004839">
    <property type="entry name" value="Aminotransferase_I/II_large"/>
</dbReference>
<dbReference type="RefSeq" id="WP_126401469.1">
    <property type="nucleotide sequence ID" value="NZ_AP018907.1"/>
</dbReference>
<keyword evidence="8" id="KW-1185">Reference proteome</keyword>
<dbReference type="InterPro" id="IPR015424">
    <property type="entry name" value="PyrdxlP-dep_Trfase"/>
</dbReference>
<dbReference type="SUPFAM" id="SSF53383">
    <property type="entry name" value="PLP-dependent transferases"/>
    <property type="match status" value="1"/>
</dbReference>
<dbReference type="GO" id="GO:0016212">
    <property type="term" value="F:kynurenine-oxoglutarate transaminase activity"/>
    <property type="evidence" value="ECO:0007669"/>
    <property type="project" value="TreeGrafter"/>
</dbReference>
<evidence type="ECO:0000313" key="8">
    <source>
        <dbReference type="Proteomes" id="UP000266934"/>
    </source>
</evidence>
<comment type="cofactor">
    <cofactor evidence="1">
        <name>pyridoxal 5'-phosphate</name>
        <dbReference type="ChEBI" id="CHEBI:597326"/>
    </cofactor>
</comment>
<dbReference type="InterPro" id="IPR015422">
    <property type="entry name" value="PyrdxlP-dep_Trfase_small"/>
</dbReference>
<dbReference type="InterPro" id="IPR051326">
    <property type="entry name" value="Kynurenine-oxoglutarate_AT"/>
</dbReference>
<keyword evidence="3 7" id="KW-0032">Aminotransferase</keyword>
<dbReference type="NCBIfam" id="NF006488">
    <property type="entry name" value="PRK08912.1"/>
    <property type="match status" value="1"/>
</dbReference>
<dbReference type="Proteomes" id="UP000266934">
    <property type="component" value="Chromosome"/>
</dbReference>
<dbReference type="PANTHER" id="PTHR43807">
    <property type="entry name" value="FI04487P"/>
    <property type="match status" value="1"/>
</dbReference>
<dbReference type="GO" id="GO:0005737">
    <property type="term" value="C:cytoplasm"/>
    <property type="evidence" value="ECO:0007669"/>
    <property type="project" value="TreeGrafter"/>
</dbReference>
<evidence type="ECO:0000256" key="5">
    <source>
        <dbReference type="ARBA" id="ARBA00022898"/>
    </source>
</evidence>
<keyword evidence="4 7" id="KW-0808">Transferase</keyword>
<evidence type="ECO:0000256" key="2">
    <source>
        <dbReference type="ARBA" id="ARBA00007441"/>
    </source>
</evidence>
<dbReference type="FunFam" id="3.40.640.10:FF:000024">
    <property type="entry name" value="Kynurenine--oxoglutarate transaminase 3"/>
    <property type="match status" value="1"/>
</dbReference>
<keyword evidence="5" id="KW-0663">Pyridoxal phosphate</keyword>
<dbReference type="InterPro" id="IPR015421">
    <property type="entry name" value="PyrdxlP-dep_Trfase_major"/>
</dbReference>
<dbReference type="KEGG" id="blag:BLTE_30500"/>
<dbReference type="Pfam" id="PF00155">
    <property type="entry name" value="Aminotran_1_2"/>
    <property type="match status" value="1"/>
</dbReference>